<dbReference type="EMBL" id="KV424157">
    <property type="protein sequence ID" value="KZT50617.1"/>
    <property type="molecule type" value="Genomic_DNA"/>
</dbReference>
<evidence type="ECO:0000313" key="2">
    <source>
        <dbReference type="Proteomes" id="UP000076842"/>
    </source>
</evidence>
<dbReference type="AlphaFoldDB" id="A0A165CDD1"/>
<dbReference type="InParanoid" id="A0A165CDD1"/>
<organism evidence="1 2">
    <name type="scientific">Calocera cornea HHB12733</name>
    <dbReference type="NCBI Taxonomy" id="1353952"/>
    <lineage>
        <taxon>Eukaryota</taxon>
        <taxon>Fungi</taxon>
        <taxon>Dikarya</taxon>
        <taxon>Basidiomycota</taxon>
        <taxon>Agaricomycotina</taxon>
        <taxon>Dacrymycetes</taxon>
        <taxon>Dacrymycetales</taxon>
        <taxon>Dacrymycetaceae</taxon>
        <taxon>Calocera</taxon>
    </lineage>
</organism>
<name>A0A165CDD1_9BASI</name>
<keyword evidence="2" id="KW-1185">Reference proteome</keyword>
<proteinExistence type="predicted"/>
<protein>
    <submittedName>
        <fullName evidence="1">Uncharacterized protein</fullName>
    </submittedName>
</protein>
<gene>
    <name evidence="1" type="ORF">CALCODRAFT_504531</name>
</gene>
<sequence length="56" mass="5840">MGPCPGVHLGFAPTGPAHPHPVLVITQPTLHNPHNFLVHHHPNADSVASVSSQSPV</sequence>
<accession>A0A165CDD1</accession>
<dbReference type="Proteomes" id="UP000076842">
    <property type="component" value="Unassembled WGS sequence"/>
</dbReference>
<reference evidence="1 2" key="1">
    <citation type="journal article" date="2016" name="Mol. Biol. Evol.">
        <title>Comparative Genomics of Early-Diverging Mushroom-Forming Fungi Provides Insights into the Origins of Lignocellulose Decay Capabilities.</title>
        <authorList>
            <person name="Nagy L.G."/>
            <person name="Riley R."/>
            <person name="Tritt A."/>
            <person name="Adam C."/>
            <person name="Daum C."/>
            <person name="Floudas D."/>
            <person name="Sun H."/>
            <person name="Yadav J.S."/>
            <person name="Pangilinan J."/>
            <person name="Larsson K.H."/>
            <person name="Matsuura K."/>
            <person name="Barry K."/>
            <person name="Labutti K."/>
            <person name="Kuo R."/>
            <person name="Ohm R.A."/>
            <person name="Bhattacharya S.S."/>
            <person name="Shirouzu T."/>
            <person name="Yoshinaga Y."/>
            <person name="Martin F.M."/>
            <person name="Grigoriev I.V."/>
            <person name="Hibbett D.S."/>
        </authorList>
    </citation>
    <scope>NUCLEOTIDE SEQUENCE [LARGE SCALE GENOMIC DNA]</scope>
    <source>
        <strain evidence="1 2">HHB12733</strain>
    </source>
</reference>
<evidence type="ECO:0000313" key="1">
    <source>
        <dbReference type="EMBL" id="KZT50617.1"/>
    </source>
</evidence>